<gene>
    <name evidence="1" type="ORF">DM02DRAFT_545680</name>
</gene>
<evidence type="ECO:0000313" key="2">
    <source>
        <dbReference type="Proteomes" id="UP000244855"/>
    </source>
</evidence>
<dbReference type="STRING" id="97972.A0A2V1D0I5"/>
<proteinExistence type="predicted"/>
<dbReference type="Proteomes" id="UP000244855">
    <property type="component" value="Unassembled WGS sequence"/>
</dbReference>
<dbReference type="EMBL" id="KZ805846">
    <property type="protein sequence ID" value="PVH91526.1"/>
    <property type="molecule type" value="Genomic_DNA"/>
</dbReference>
<evidence type="ECO:0000313" key="1">
    <source>
        <dbReference type="EMBL" id="PVH91526.1"/>
    </source>
</evidence>
<dbReference type="AlphaFoldDB" id="A0A2V1D0I5"/>
<organism evidence="1 2">
    <name type="scientific">Periconia macrospinosa</name>
    <dbReference type="NCBI Taxonomy" id="97972"/>
    <lineage>
        <taxon>Eukaryota</taxon>
        <taxon>Fungi</taxon>
        <taxon>Dikarya</taxon>
        <taxon>Ascomycota</taxon>
        <taxon>Pezizomycotina</taxon>
        <taxon>Dothideomycetes</taxon>
        <taxon>Pleosporomycetidae</taxon>
        <taxon>Pleosporales</taxon>
        <taxon>Massarineae</taxon>
        <taxon>Periconiaceae</taxon>
        <taxon>Periconia</taxon>
    </lineage>
</organism>
<keyword evidence="2" id="KW-1185">Reference proteome</keyword>
<reference evidence="1 2" key="1">
    <citation type="journal article" date="2018" name="Sci. Rep.">
        <title>Comparative genomics provides insights into the lifestyle and reveals functional heterogeneity of dark septate endophytic fungi.</title>
        <authorList>
            <person name="Knapp D.G."/>
            <person name="Nemeth J.B."/>
            <person name="Barry K."/>
            <person name="Hainaut M."/>
            <person name="Henrissat B."/>
            <person name="Johnson J."/>
            <person name="Kuo A."/>
            <person name="Lim J.H.P."/>
            <person name="Lipzen A."/>
            <person name="Nolan M."/>
            <person name="Ohm R.A."/>
            <person name="Tamas L."/>
            <person name="Grigoriev I.V."/>
            <person name="Spatafora J.W."/>
            <person name="Nagy L.G."/>
            <person name="Kovacs G.M."/>
        </authorList>
    </citation>
    <scope>NUCLEOTIDE SEQUENCE [LARGE SCALE GENOMIC DNA]</scope>
    <source>
        <strain evidence="1 2">DSE2036</strain>
    </source>
</reference>
<name>A0A2V1D0I5_9PLEO</name>
<accession>A0A2V1D0I5</accession>
<dbReference type="OrthoDB" id="3729499at2759"/>
<sequence length="281" mass="31233">MLKTEAAKLLLPAKESPFSRVALGRLSNFLNLVFNPEKQRDPKIQALRGLDPTFLIICGLCLTQKALDSMRKELFDVFVEQAMIASRRSVNIIAKSDDINKVVHNSAADHDFNADHLNLRQMTSSSGPLTLQYSLAGSPCWCYSGVPQQRKRQTMFSRLLTKAIPGLVTTFLPLEGFMDGLIRVVVAFDQSLLQTLFGWASHETVGIECFSVGCAVKNQIALLFGDDVFEAVVTSHMWTQDTGEIETKCLKVDVYPALLMVISLTVGWTSCYQFVNSAYIL</sequence>
<protein>
    <submittedName>
        <fullName evidence="1">Uncharacterized protein</fullName>
    </submittedName>
</protein>